<sequence>MCKCCKKTLKMPSFSTTSLIRHLDPHLHLKLKYKEMCAVKKEAMKSSKQSVASPIAQAMNSKVMLLSENPRSQIIINKIGRMIALDYQPFSVVDDRGFKELMETLEPRYQIPIMKYFSIYLCTVRHMEQALNHDFESQINASNTRVVDLTKTGIVYFCHKSLPYS</sequence>
<evidence type="ECO:0000256" key="2">
    <source>
        <dbReference type="ARBA" id="ARBA00022723"/>
    </source>
</evidence>
<dbReference type="PANTHER" id="PTHR46481:SF10">
    <property type="entry name" value="ZINC FINGER BED DOMAIN-CONTAINING PROTEIN 39"/>
    <property type="match status" value="1"/>
</dbReference>
<dbReference type="Proteomes" id="UP001159363">
    <property type="component" value="Chromosome 12"/>
</dbReference>
<name>A0ABQ9GEA0_9NEOP</name>
<comment type="caution">
    <text evidence="6">The sequence shown here is derived from an EMBL/GenBank/DDBJ whole genome shotgun (WGS) entry which is preliminary data.</text>
</comment>
<organism evidence="6 7">
    <name type="scientific">Dryococelus australis</name>
    <dbReference type="NCBI Taxonomy" id="614101"/>
    <lineage>
        <taxon>Eukaryota</taxon>
        <taxon>Metazoa</taxon>
        <taxon>Ecdysozoa</taxon>
        <taxon>Arthropoda</taxon>
        <taxon>Hexapoda</taxon>
        <taxon>Insecta</taxon>
        <taxon>Pterygota</taxon>
        <taxon>Neoptera</taxon>
        <taxon>Polyneoptera</taxon>
        <taxon>Phasmatodea</taxon>
        <taxon>Verophasmatodea</taxon>
        <taxon>Anareolatae</taxon>
        <taxon>Phasmatidae</taxon>
        <taxon>Eurycanthinae</taxon>
        <taxon>Dryococelus</taxon>
    </lineage>
</organism>
<dbReference type="Gene3D" id="1.10.10.1070">
    <property type="entry name" value="Zinc finger, BED domain-containing"/>
    <property type="match status" value="1"/>
</dbReference>
<keyword evidence="3" id="KW-0863">Zinc-finger</keyword>
<accession>A0ABQ9GEA0</accession>
<dbReference type="InterPro" id="IPR052035">
    <property type="entry name" value="ZnF_BED_domain_contain"/>
</dbReference>
<gene>
    <name evidence="6" type="ORF">PR048_029750</name>
</gene>
<dbReference type="SUPFAM" id="SSF140996">
    <property type="entry name" value="Hermes dimerisation domain"/>
    <property type="match status" value="1"/>
</dbReference>
<evidence type="ECO:0000256" key="4">
    <source>
        <dbReference type="ARBA" id="ARBA00022833"/>
    </source>
</evidence>
<reference evidence="6 7" key="1">
    <citation type="submission" date="2023-02" db="EMBL/GenBank/DDBJ databases">
        <title>LHISI_Scaffold_Assembly.</title>
        <authorList>
            <person name="Stuart O.P."/>
            <person name="Cleave R."/>
            <person name="Magrath M.J.L."/>
            <person name="Mikheyev A.S."/>
        </authorList>
    </citation>
    <scope>NUCLEOTIDE SEQUENCE [LARGE SCALE GENOMIC DNA]</scope>
    <source>
        <strain evidence="6">Daus_M_001</strain>
        <tissue evidence="6">Leg muscle</tissue>
    </source>
</reference>
<evidence type="ECO:0000256" key="1">
    <source>
        <dbReference type="ARBA" id="ARBA00004123"/>
    </source>
</evidence>
<keyword evidence="4" id="KW-0862">Zinc</keyword>
<evidence type="ECO:0000313" key="6">
    <source>
        <dbReference type="EMBL" id="KAJ8870725.1"/>
    </source>
</evidence>
<proteinExistence type="predicted"/>
<dbReference type="EMBL" id="JARBHB010000013">
    <property type="protein sequence ID" value="KAJ8870725.1"/>
    <property type="molecule type" value="Genomic_DNA"/>
</dbReference>
<keyword evidence="5" id="KW-0539">Nucleus</keyword>
<keyword evidence="2" id="KW-0479">Metal-binding</keyword>
<keyword evidence="7" id="KW-1185">Reference proteome</keyword>
<dbReference type="PANTHER" id="PTHR46481">
    <property type="entry name" value="ZINC FINGER BED DOMAIN-CONTAINING PROTEIN 4"/>
    <property type="match status" value="1"/>
</dbReference>
<evidence type="ECO:0000256" key="3">
    <source>
        <dbReference type="ARBA" id="ARBA00022771"/>
    </source>
</evidence>
<evidence type="ECO:0000313" key="7">
    <source>
        <dbReference type="Proteomes" id="UP001159363"/>
    </source>
</evidence>
<evidence type="ECO:0000256" key="5">
    <source>
        <dbReference type="ARBA" id="ARBA00023242"/>
    </source>
</evidence>
<protein>
    <submittedName>
        <fullName evidence="6">Uncharacterized protein</fullName>
    </submittedName>
</protein>
<comment type="subcellular location">
    <subcellularLocation>
        <location evidence="1">Nucleus</location>
    </subcellularLocation>
</comment>